<dbReference type="InterPro" id="IPR036236">
    <property type="entry name" value="Znf_C2H2_sf"/>
</dbReference>
<dbReference type="FunFam" id="3.30.160.60:FF:000075">
    <property type="entry name" value="Putative zinc finger protein 536"/>
    <property type="match status" value="1"/>
</dbReference>
<comment type="subcellular location">
    <subcellularLocation>
        <location evidence="1">Nucleus</location>
    </subcellularLocation>
</comment>
<evidence type="ECO:0000259" key="13">
    <source>
        <dbReference type="PROSITE" id="PS50157"/>
    </source>
</evidence>
<evidence type="ECO:0000256" key="9">
    <source>
        <dbReference type="ARBA" id="ARBA00023163"/>
    </source>
</evidence>
<dbReference type="GO" id="GO:0005634">
    <property type="term" value="C:nucleus"/>
    <property type="evidence" value="ECO:0007669"/>
    <property type="project" value="UniProtKB-SubCell"/>
</dbReference>
<dbReference type="PROSITE" id="PS50157">
    <property type="entry name" value="ZINC_FINGER_C2H2_2"/>
    <property type="match status" value="1"/>
</dbReference>
<organism evidence="14 15">
    <name type="scientific">Exocentrus adspersus</name>
    <dbReference type="NCBI Taxonomy" id="1586481"/>
    <lineage>
        <taxon>Eukaryota</taxon>
        <taxon>Metazoa</taxon>
        <taxon>Ecdysozoa</taxon>
        <taxon>Arthropoda</taxon>
        <taxon>Hexapoda</taxon>
        <taxon>Insecta</taxon>
        <taxon>Pterygota</taxon>
        <taxon>Neoptera</taxon>
        <taxon>Endopterygota</taxon>
        <taxon>Coleoptera</taxon>
        <taxon>Polyphaga</taxon>
        <taxon>Cucujiformia</taxon>
        <taxon>Chrysomeloidea</taxon>
        <taxon>Cerambycidae</taxon>
        <taxon>Lamiinae</taxon>
        <taxon>Acanthocinini</taxon>
        <taxon>Exocentrus</taxon>
    </lineage>
</organism>
<keyword evidence="8" id="KW-0238">DNA-binding</keyword>
<dbReference type="Pfam" id="PF00096">
    <property type="entry name" value="zf-C2H2"/>
    <property type="match status" value="1"/>
</dbReference>
<dbReference type="GO" id="GO:0008270">
    <property type="term" value="F:zinc ion binding"/>
    <property type="evidence" value="ECO:0007669"/>
    <property type="project" value="UniProtKB-KW"/>
</dbReference>
<keyword evidence="3" id="KW-0479">Metal-binding</keyword>
<evidence type="ECO:0000256" key="2">
    <source>
        <dbReference type="ARBA" id="ARBA00006991"/>
    </source>
</evidence>
<evidence type="ECO:0000256" key="12">
    <source>
        <dbReference type="SAM" id="MobiDB-lite"/>
    </source>
</evidence>
<dbReference type="PROSITE" id="PS00028">
    <property type="entry name" value="ZINC_FINGER_C2H2_1"/>
    <property type="match status" value="1"/>
</dbReference>
<keyword evidence="5 11" id="KW-0863">Zinc-finger</keyword>
<dbReference type="Gene3D" id="3.30.160.60">
    <property type="entry name" value="Classic Zinc Finger"/>
    <property type="match status" value="1"/>
</dbReference>
<accession>A0AAV8VX05</accession>
<evidence type="ECO:0000256" key="1">
    <source>
        <dbReference type="ARBA" id="ARBA00004123"/>
    </source>
</evidence>
<evidence type="ECO:0000256" key="5">
    <source>
        <dbReference type="ARBA" id="ARBA00022771"/>
    </source>
</evidence>
<evidence type="ECO:0000256" key="7">
    <source>
        <dbReference type="ARBA" id="ARBA00023015"/>
    </source>
</evidence>
<gene>
    <name evidence="14" type="ORF">NQ315_013059</name>
</gene>
<keyword evidence="15" id="KW-1185">Reference proteome</keyword>
<evidence type="ECO:0000256" key="3">
    <source>
        <dbReference type="ARBA" id="ARBA00022723"/>
    </source>
</evidence>
<reference evidence="14 15" key="1">
    <citation type="journal article" date="2023" name="Insect Mol. Biol.">
        <title>Genome sequencing provides insights into the evolution of gene families encoding plant cell wall-degrading enzymes in longhorned beetles.</title>
        <authorList>
            <person name="Shin N.R."/>
            <person name="Okamura Y."/>
            <person name="Kirsch R."/>
            <person name="Pauchet Y."/>
        </authorList>
    </citation>
    <scope>NUCLEOTIDE SEQUENCE [LARGE SCALE GENOMIC DNA]</scope>
    <source>
        <strain evidence="14">EAD_L_NR</strain>
    </source>
</reference>
<evidence type="ECO:0000256" key="6">
    <source>
        <dbReference type="ARBA" id="ARBA00022833"/>
    </source>
</evidence>
<keyword evidence="6" id="KW-0862">Zinc</keyword>
<dbReference type="InterPro" id="IPR013087">
    <property type="entry name" value="Znf_C2H2_type"/>
</dbReference>
<dbReference type="EMBL" id="JANEYG010000024">
    <property type="protein sequence ID" value="KAJ8918554.1"/>
    <property type="molecule type" value="Genomic_DNA"/>
</dbReference>
<proteinExistence type="inferred from homology"/>
<protein>
    <recommendedName>
        <fullName evidence="13">C2H2-type domain-containing protein</fullName>
    </recommendedName>
</protein>
<evidence type="ECO:0000256" key="4">
    <source>
        <dbReference type="ARBA" id="ARBA00022737"/>
    </source>
</evidence>
<evidence type="ECO:0000256" key="11">
    <source>
        <dbReference type="PROSITE-ProRule" id="PRU00042"/>
    </source>
</evidence>
<evidence type="ECO:0000313" key="15">
    <source>
        <dbReference type="Proteomes" id="UP001159042"/>
    </source>
</evidence>
<dbReference type="AlphaFoldDB" id="A0AAV8VX05"/>
<name>A0AAV8VX05_9CUCU</name>
<keyword evidence="10" id="KW-0539">Nucleus</keyword>
<feature type="region of interest" description="Disordered" evidence="12">
    <location>
        <begin position="16"/>
        <end position="77"/>
    </location>
</feature>
<comment type="caution">
    <text evidence="14">The sequence shown here is derived from an EMBL/GenBank/DDBJ whole genome shotgun (WGS) entry which is preliminary data.</text>
</comment>
<evidence type="ECO:0000256" key="10">
    <source>
        <dbReference type="ARBA" id="ARBA00023242"/>
    </source>
</evidence>
<feature type="compositionally biased region" description="Basic and acidic residues" evidence="12">
    <location>
        <begin position="37"/>
        <end position="47"/>
    </location>
</feature>
<dbReference type="SUPFAM" id="SSF57667">
    <property type="entry name" value="beta-beta-alpha zinc fingers"/>
    <property type="match status" value="1"/>
</dbReference>
<keyword evidence="7" id="KW-0805">Transcription regulation</keyword>
<keyword evidence="9" id="KW-0804">Transcription</keyword>
<dbReference type="SMART" id="SM00355">
    <property type="entry name" value="ZnF_C2H2"/>
    <property type="match status" value="1"/>
</dbReference>
<evidence type="ECO:0000256" key="8">
    <source>
        <dbReference type="ARBA" id="ARBA00023125"/>
    </source>
</evidence>
<comment type="similarity">
    <text evidence="2">Belongs to the krueppel C2H2-type zinc-finger protein family.</text>
</comment>
<keyword evidence="4" id="KW-0677">Repeat</keyword>
<evidence type="ECO:0000313" key="14">
    <source>
        <dbReference type="EMBL" id="KAJ8918554.1"/>
    </source>
</evidence>
<sequence>MYSYDLKPVDNKCSKIFRPWDSAKEPQDSTISTTTSDEEKQNNEPPEKIAPTTPTEAKTGFRPVQKPVHKNSRIPAPPPPIPAVEAFSVYPELIQANLAQSLGLTPGDPFLMESMAQGIALEEYARVLNQEHQTKMLATRKQRPKKYKCPHCDVGFSNNGQLKGHIRIHTEGASDTTLKHCFSS</sequence>
<dbReference type="Proteomes" id="UP001159042">
    <property type="component" value="Unassembled WGS sequence"/>
</dbReference>
<dbReference type="GO" id="GO:0003677">
    <property type="term" value="F:DNA binding"/>
    <property type="evidence" value="ECO:0007669"/>
    <property type="project" value="UniProtKB-KW"/>
</dbReference>
<feature type="domain" description="C2H2-type" evidence="13">
    <location>
        <begin position="147"/>
        <end position="174"/>
    </location>
</feature>